<keyword evidence="3" id="KW-1185">Reference proteome</keyword>
<dbReference type="InterPro" id="IPR041413">
    <property type="entry name" value="MLTR_LBD"/>
</dbReference>
<comment type="caution">
    <text evidence="2">The sequence shown here is derived from an EMBL/GenBank/DDBJ whole genome shotgun (WGS) entry which is preliminary data.</text>
</comment>
<evidence type="ECO:0000313" key="3">
    <source>
        <dbReference type="Proteomes" id="UP001155240"/>
    </source>
</evidence>
<dbReference type="PANTHER" id="PTHR35010:SF2">
    <property type="entry name" value="BLL4672 PROTEIN"/>
    <property type="match status" value="1"/>
</dbReference>
<dbReference type="EMBL" id="JAMRYM010000009">
    <property type="protein sequence ID" value="MCM6761667.1"/>
    <property type="molecule type" value="Genomic_DNA"/>
</dbReference>
<evidence type="ECO:0000313" key="2">
    <source>
        <dbReference type="EMBL" id="MCM6761667.1"/>
    </source>
</evidence>
<organism evidence="2 3">
    <name type="scientific">Rathayibacter rubneri</name>
    <dbReference type="NCBI Taxonomy" id="2950106"/>
    <lineage>
        <taxon>Bacteria</taxon>
        <taxon>Bacillati</taxon>
        <taxon>Actinomycetota</taxon>
        <taxon>Actinomycetes</taxon>
        <taxon>Micrococcales</taxon>
        <taxon>Microbacteriaceae</taxon>
        <taxon>Rathayibacter</taxon>
    </lineage>
</organism>
<gene>
    <name evidence="2" type="ORF">NB037_04470</name>
</gene>
<dbReference type="SMART" id="SM00530">
    <property type="entry name" value="HTH_XRE"/>
    <property type="match status" value="1"/>
</dbReference>
<dbReference type="AlphaFoldDB" id="A0A9X2IS87"/>
<sequence length="288" mass="31708">MDTPIEIRDFLVSRRSRLSPEQAGLPDFGGRRRAPGLRREEVALLAGLSVEYYLRLERGRVGRVSEDVLNGLCRALQLDDPDRNRLFELVRIANGGEPPRRRRPAPRPVGLRPPVQQLLDAMGDVPALVQNGRLDVVGTNALGAALFSAALERPGPNLGRFVFLDERSAVLFRDRDRIARQCAALLRAEADRRPFDRSLTDLVGELSTRSECFRRTWASREVGEHTAGPTLLRHAVVGDLDLDREVLELTSDRGLLLAAYSAAPGSRSAESLRLLASWAAAPASGEPL</sequence>
<dbReference type="Pfam" id="PF17765">
    <property type="entry name" value="MLTR_LBD"/>
    <property type="match status" value="1"/>
</dbReference>
<dbReference type="PROSITE" id="PS50943">
    <property type="entry name" value="HTH_CROC1"/>
    <property type="match status" value="1"/>
</dbReference>
<evidence type="ECO:0000259" key="1">
    <source>
        <dbReference type="PROSITE" id="PS50943"/>
    </source>
</evidence>
<dbReference type="RefSeq" id="WP_251944115.1">
    <property type="nucleotide sequence ID" value="NZ_JAMRYM010000009.1"/>
</dbReference>
<dbReference type="SUPFAM" id="SSF47413">
    <property type="entry name" value="lambda repressor-like DNA-binding domains"/>
    <property type="match status" value="1"/>
</dbReference>
<dbReference type="InterPro" id="IPR010982">
    <property type="entry name" value="Lambda_DNA-bd_dom_sf"/>
</dbReference>
<dbReference type="Gene3D" id="1.10.260.40">
    <property type="entry name" value="lambda repressor-like DNA-binding domains"/>
    <property type="match status" value="1"/>
</dbReference>
<feature type="domain" description="HTH cro/C1-type" evidence="1">
    <location>
        <begin position="32"/>
        <end position="83"/>
    </location>
</feature>
<dbReference type="Gene3D" id="3.30.450.180">
    <property type="match status" value="1"/>
</dbReference>
<accession>A0A9X2IS87</accession>
<dbReference type="InterPro" id="IPR001387">
    <property type="entry name" value="Cro/C1-type_HTH"/>
</dbReference>
<protein>
    <submittedName>
        <fullName evidence="2">Helix-turn-helix transcriptional regulator</fullName>
    </submittedName>
</protein>
<dbReference type="Proteomes" id="UP001155240">
    <property type="component" value="Unassembled WGS sequence"/>
</dbReference>
<dbReference type="Pfam" id="PF13560">
    <property type="entry name" value="HTH_31"/>
    <property type="match status" value="1"/>
</dbReference>
<reference evidence="2" key="1">
    <citation type="submission" date="2022-06" db="EMBL/GenBank/DDBJ databases">
        <title>Whole genome shotgun sequencing (WGS) of Rathayibacter sp. ZW T2_19, isolated from stored onions (Allium cepa).</title>
        <authorList>
            <person name="Stoll D.A."/>
            <person name="Huch M."/>
        </authorList>
    </citation>
    <scope>NUCLEOTIDE SEQUENCE</scope>
    <source>
        <strain evidence="2">ZW T2_19</strain>
    </source>
</reference>
<dbReference type="GO" id="GO:0003677">
    <property type="term" value="F:DNA binding"/>
    <property type="evidence" value="ECO:0007669"/>
    <property type="project" value="InterPro"/>
</dbReference>
<name>A0A9X2IS87_9MICO</name>
<dbReference type="PANTHER" id="PTHR35010">
    <property type="entry name" value="BLL4672 PROTEIN-RELATED"/>
    <property type="match status" value="1"/>
</dbReference>
<proteinExistence type="predicted"/>
<dbReference type="CDD" id="cd00093">
    <property type="entry name" value="HTH_XRE"/>
    <property type="match status" value="1"/>
</dbReference>